<dbReference type="EMBL" id="AHJG01000010">
    <property type="protein sequence ID" value="EPA06753.1"/>
    <property type="molecule type" value="Genomic_DNA"/>
</dbReference>
<reference evidence="2 3" key="1">
    <citation type="journal article" date="2012" name="J. Bacteriol.">
        <title>Genome Sequence of "Candidatus Nitrosoarchaeum limnia" BG20, a Low-Salinity Ammonia-Oxidizing Archaeon from the San Francisco Bay Estuary.</title>
        <authorList>
            <person name="Mosier A.C."/>
            <person name="Allen E.E."/>
            <person name="Kim M."/>
            <person name="Ferriera S."/>
            <person name="Francis C.A."/>
        </authorList>
    </citation>
    <scope>NUCLEOTIDE SEQUENCE [LARGE SCALE GENOMIC DNA]</scope>
    <source>
        <strain evidence="2 3">BG20</strain>
    </source>
</reference>
<comment type="caution">
    <text evidence="2">The sequence shown here is derived from an EMBL/GenBank/DDBJ whole genome shotgun (WGS) entry which is preliminary data.</text>
</comment>
<dbReference type="InterPro" id="IPR036551">
    <property type="entry name" value="Flavin_trans-like"/>
</dbReference>
<name>S2E7P2_9ARCH</name>
<organism evidence="2 3">
    <name type="scientific">Candidatus Nitrosarchaeum limnium BG20</name>
    <dbReference type="NCBI Taxonomy" id="859192"/>
    <lineage>
        <taxon>Archaea</taxon>
        <taxon>Nitrososphaerota</taxon>
        <taxon>Nitrososphaeria</taxon>
        <taxon>Nitrosopumilales</taxon>
        <taxon>Nitrosopumilaceae</taxon>
        <taxon>Nitrosarchaeum</taxon>
    </lineage>
</organism>
<dbReference type="AlphaFoldDB" id="S2E7P2"/>
<dbReference type="PATRIC" id="fig|859192.6.peg.114"/>
<evidence type="ECO:0000259" key="1">
    <source>
        <dbReference type="Pfam" id="PF02441"/>
    </source>
</evidence>
<dbReference type="GO" id="GO:0071513">
    <property type="term" value="C:phosphopantothenoylcysteine decarboxylase complex"/>
    <property type="evidence" value="ECO:0007669"/>
    <property type="project" value="TreeGrafter"/>
</dbReference>
<dbReference type="GO" id="GO:0004633">
    <property type="term" value="F:phosphopantothenoylcysteine decarboxylase activity"/>
    <property type="evidence" value="ECO:0007669"/>
    <property type="project" value="TreeGrafter"/>
</dbReference>
<keyword evidence="3" id="KW-1185">Reference proteome</keyword>
<dbReference type="Gene3D" id="3.40.50.1950">
    <property type="entry name" value="Flavin prenyltransferase-like"/>
    <property type="match status" value="1"/>
</dbReference>
<dbReference type="Pfam" id="PF02441">
    <property type="entry name" value="Flavoprotein"/>
    <property type="match status" value="1"/>
</dbReference>
<dbReference type="GO" id="GO:0015937">
    <property type="term" value="P:coenzyme A biosynthetic process"/>
    <property type="evidence" value="ECO:0007669"/>
    <property type="project" value="TreeGrafter"/>
</dbReference>
<gene>
    <name evidence="2" type="ORF">BG20_I0062</name>
</gene>
<dbReference type="PANTHER" id="PTHR14359:SF6">
    <property type="entry name" value="PHOSPHOPANTOTHENOYLCYSTEINE DECARBOXYLASE"/>
    <property type="match status" value="1"/>
</dbReference>
<dbReference type="GO" id="GO:0010181">
    <property type="term" value="F:FMN binding"/>
    <property type="evidence" value="ECO:0007669"/>
    <property type="project" value="TreeGrafter"/>
</dbReference>
<sequence>MTLKNKSIEEKNHPTLDIVGSYGVELTEKKIVLCIAGSVAAYKAIELARLLMRHGADVTCVTSNAVTKLVQPDYFKWATGNKVITKLTGDLEHIRLADYNKSDLIIVYPATANTLGKLANGIDDTPISTILTVGFGSKIPILMCPAMHASMYDNAAVKKNINFLKIKLNF</sequence>
<evidence type="ECO:0000313" key="2">
    <source>
        <dbReference type="EMBL" id="EPA06753.1"/>
    </source>
</evidence>
<accession>S2E7P2</accession>
<proteinExistence type="predicted"/>
<dbReference type="SUPFAM" id="SSF52507">
    <property type="entry name" value="Homo-oligomeric flavin-containing Cys decarboxylases, HFCD"/>
    <property type="match status" value="1"/>
</dbReference>
<evidence type="ECO:0000313" key="3">
    <source>
        <dbReference type="Proteomes" id="UP000014065"/>
    </source>
</evidence>
<dbReference type="PANTHER" id="PTHR14359">
    <property type="entry name" value="HOMO-OLIGOMERIC FLAVIN CONTAINING CYS DECARBOXYLASE FAMILY"/>
    <property type="match status" value="1"/>
</dbReference>
<dbReference type="Proteomes" id="UP000014065">
    <property type="component" value="Unassembled WGS sequence"/>
</dbReference>
<dbReference type="InterPro" id="IPR003382">
    <property type="entry name" value="Flavoprotein"/>
</dbReference>
<protein>
    <submittedName>
        <fullName evidence="2">Flavoprotein</fullName>
    </submittedName>
</protein>
<dbReference type="RefSeq" id="WP_420805915.1">
    <property type="nucleotide sequence ID" value="NZ_AHJG01000010.1"/>
</dbReference>
<feature type="domain" description="Flavoprotein" evidence="1">
    <location>
        <begin position="29"/>
        <end position="164"/>
    </location>
</feature>